<accession>A0A366IGJ6</accession>
<keyword evidence="3" id="KW-1185">Reference proteome</keyword>
<dbReference type="GO" id="GO:0008703">
    <property type="term" value="F:5-amino-6-(5-phosphoribosylamino)uracil reductase activity"/>
    <property type="evidence" value="ECO:0007669"/>
    <property type="project" value="InterPro"/>
</dbReference>
<dbReference type="Pfam" id="PF01872">
    <property type="entry name" value="RibD_C"/>
    <property type="match status" value="1"/>
</dbReference>
<name>A0A366IGJ6_9MICO</name>
<feature type="domain" description="Bacterial bifunctional deaminase-reductase C-terminal" evidence="1">
    <location>
        <begin position="113"/>
        <end position="185"/>
    </location>
</feature>
<dbReference type="Proteomes" id="UP000253509">
    <property type="component" value="Unassembled WGS sequence"/>
</dbReference>
<evidence type="ECO:0000313" key="2">
    <source>
        <dbReference type="EMBL" id="RBP70277.1"/>
    </source>
</evidence>
<evidence type="ECO:0000259" key="1">
    <source>
        <dbReference type="Pfam" id="PF01872"/>
    </source>
</evidence>
<organism evidence="2 3">
    <name type="scientific">Brevibacterium celere</name>
    <dbReference type="NCBI Taxonomy" id="225845"/>
    <lineage>
        <taxon>Bacteria</taxon>
        <taxon>Bacillati</taxon>
        <taxon>Actinomycetota</taxon>
        <taxon>Actinomycetes</taxon>
        <taxon>Micrococcales</taxon>
        <taxon>Brevibacteriaceae</taxon>
        <taxon>Brevibacterium</taxon>
    </lineage>
</organism>
<gene>
    <name evidence="2" type="ORF">DFO65_10948</name>
</gene>
<evidence type="ECO:0000313" key="3">
    <source>
        <dbReference type="Proteomes" id="UP000253509"/>
    </source>
</evidence>
<reference evidence="2 3" key="1">
    <citation type="submission" date="2018-06" db="EMBL/GenBank/DDBJ databases">
        <title>Freshwater and sediment microbial communities from various areas in North America, analyzing microbe dynamics in response to fracking.</title>
        <authorList>
            <person name="Lamendella R."/>
        </authorList>
    </citation>
    <scope>NUCLEOTIDE SEQUENCE [LARGE SCALE GENOMIC DNA]</scope>
    <source>
        <strain evidence="2 3">3b_TX</strain>
    </source>
</reference>
<sequence length="204" mass="21893">MSSIVLYMWISLDGFITGPDDRPGQGLGRGGERLHRALALDDGAEPSSIRPADEVSAQVLAEGLDTGAVITGRRTFDHSGGWNGDHRAGVPIFVLTRSVPVEPAPGHARWMTDVHEAAAAARQAAGDRHVLLHGAEAARSLLAAGELDEMSLQIVPVLLGQGRRLFDDMPPAHVELELVRVLSHPEVLHARYRVRTAYSGEPSP</sequence>
<comment type="caution">
    <text evidence="2">The sequence shown here is derived from an EMBL/GenBank/DDBJ whole genome shotgun (WGS) entry which is preliminary data.</text>
</comment>
<protein>
    <submittedName>
        <fullName evidence="2">RibD domain-containing protein</fullName>
    </submittedName>
</protein>
<dbReference type="RefSeq" id="WP_113904848.1">
    <property type="nucleotide sequence ID" value="NZ_QNSB01000009.1"/>
</dbReference>
<dbReference type="SUPFAM" id="SSF53597">
    <property type="entry name" value="Dihydrofolate reductase-like"/>
    <property type="match status" value="1"/>
</dbReference>
<dbReference type="GO" id="GO:0009231">
    <property type="term" value="P:riboflavin biosynthetic process"/>
    <property type="evidence" value="ECO:0007669"/>
    <property type="project" value="InterPro"/>
</dbReference>
<dbReference type="Gene3D" id="3.40.430.10">
    <property type="entry name" value="Dihydrofolate Reductase, subunit A"/>
    <property type="match status" value="1"/>
</dbReference>
<dbReference type="InterPro" id="IPR002734">
    <property type="entry name" value="RibDG_C"/>
</dbReference>
<dbReference type="AlphaFoldDB" id="A0A366IGJ6"/>
<dbReference type="InterPro" id="IPR024072">
    <property type="entry name" value="DHFR-like_dom_sf"/>
</dbReference>
<dbReference type="EMBL" id="QNSB01000009">
    <property type="protein sequence ID" value="RBP70277.1"/>
    <property type="molecule type" value="Genomic_DNA"/>
</dbReference>
<proteinExistence type="predicted"/>